<dbReference type="KEGG" id="cput:CONPUDRAFT_91066"/>
<keyword evidence="1" id="KW-0812">Transmembrane</keyword>
<feature type="transmembrane region" description="Helical" evidence="1">
    <location>
        <begin position="163"/>
        <end position="184"/>
    </location>
</feature>
<feature type="transmembrane region" description="Helical" evidence="1">
    <location>
        <begin position="29"/>
        <end position="52"/>
    </location>
</feature>
<feature type="transmembrane region" description="Helical" evidence="1">
    <location>
        <begin position="191"/>
        <end position="213"/>
    </location>
</feature>
<dbReference type="EMBL" id="JH711580">
    <property type="protein sequence ID" value="EIW79772.1"/>
    <property type="molecule type" value="Genomic_DNA"/>
</dbReference>
<dbReference type="PANTHER" id="PTHR40465:SF1">
    <property type="entry name" value="DUF6534 DOMAIN-CONTAINING PROTEIN"/>
    <property type="match status" value="1"/>
</dbReference>
<evidence type="ECO:0000256" key="1">
    <source>
        <dbReference type="SAM" id="Phobius"/>
    </source>
</evidence>
<dbReference type="PANTHER" id="PTHR40465">
    <property type="entry name" value="CHROMOSOME 1, WHOLE GENOME SHOTGUN SEQUENCE"/>
    <property type="match status" value="1"/>
</dbReference>
<reference evidence="3" key="1">
    <citation type="journal article" date="2012" name="Science">
        <title>The Paleozoic origin of enzymatic lignin decomposition reconstructed from 31 fungal genomes.</title>
        <authorList>
            <person name="Floudas D."/>
            <person name="Binder M."/>
            <person name="Riley R."/>
            <person name="Barry K."/>
            <person name="Blanchette R.A."/>
            <person name="Henrissat B."/>
            <person name="Martinez A.T."/>
            <person name="Otillar R."/>
            <person name="Spatafora J.W."/>
            <person name="Yadav J.S."/>
            <person name="Aerts A."/>
            <person name="Benoit I."/>
            <person name="Boyd A."/>
            <person name="Carlson A."/>
            <person name="Copeland A."/>
            <person name="Coutinho P.M."/>
            <person name="de Vries R.P."/>
            <person name="Ferreira P."/>
            <person name="Findley K."/>
            <person name="Foster B."/>
            <person name="Gaskell J."/>
            <person name="Glotzer D."/>
            <person name="Gorecki P."/>
            <person name="Heitman J."/>
            <person name="Hesse C."/>
            <person name="Hori C."/>
            <person name="Igarashi K."/>
            <person name="Jurgens J.A."/>
            <person name="Kallen N."/>
            <person name="Kersten P."/>
            <person name="Kohler A."/>
            <person name="Kuees U."/>
            <person name="Kumar T.K.A."/>
            <person name="Kuo A."/>
            <person name="LaButti K."/>
            <person name="Larrondo L.F."/>
            <person name="Lindquist E."/>
            <person name="Ling A."/>
            <person name="Lombard V."/>
            <person name="Lucas S."/>
            <person name="Lundell T."/>
            <person name="Martin R."/>
            <person name="McLaughlin D.J."/>
            <person name="Morgenstern I."/>
            <person name="Morin E."/>
            <person name="Murat C."/>
            <person name="Nagy L.G."/>
            <person name="Nolan M."/>
            <person name="Ohm R.A."/>
            <person name="Patyshakuliyeva A."/>
            <person name="Rokas A."/>
            <person name="Ruiz-Duenas F.J."/>
            <person name="Sabat G."/>
            <person name="Salamov A."/>
            <person name="Samejima M."/>
            <person name="Schmutz J."/>
            <person name="Slot J.C."/>
            <person name="St John F."/>
            <person name="Stenlid J."/>
            <person name="Sun H."/>
            <person name="Sun S."/>
            <person name="Syed K."/>
            <person name="Tsang A."/>
            <person name="Wiebenga A."/>
            <person name="Young D."/>
            <person name="Pisabarro A."/>
            <person name="Eastwood D.C."/>
            <person name="Martin F."/>
            <person name="Cullen D."/>
            <person name="Grigoriev I.V."/>
            <person name="Hibbett D.S."/>
        </authorList>
    </citation>
    <scope>NUCLEOTIDE SEQUENCE [LARGE SCALE GENOMIC DNA]</scope>
    <source>
        <strain evidence="3">RWD-64-598 SS2</strain>
    </source>
</reference>
<evidence type="ECO:0000313" key="3">
    <source>
        <dbReference type="Proteomes" id="UP000053558"/>
    </source>
</evidence>
<dbReference type="AlphaFoldDB" id="A0A5M3MKM8"/>
<feature type="transmembrane region" description="Helical" evidence="1">
    <location>
        <begin position="72"/>
        <end position="89"/>
    </location>
</feature>
<dbReference type="GeneID" id="19211434"/>
<organism evidence="2 3">
    <name type="scientific">Coniophora puteana (strain RWD-64-598)</name>
    <name type="common">Brown rot fungus</name>
    <dbReference type="NCBI Taxonomy" id="741705"/>
    <lineage>
        <taxon>Eukaryota</taxon>
        <taxon>Fungi</taxon>
        <taxon>Dikarya</taxon>
        <taxon>Basidiomycota</taxon>
        <taxon>Agaricomycotina</taxon>
        <taxon>Agaricomycetes</taxon>
        <taxon>Agaricomycetidae</taxon>
        <taxon>Boletales</taxon>
        <taxon>Coniophorineae</taxon>
        <taxon>Coniophoraceae</taxon>
        <taxon>Coniophora</taxon>
    </lineage>
</organism>
<dbReference type="Proteomes" id="UP000053558">
    <property type="component" value="Unassembled WGS sequence"/>
</dbReference>
<protein>
    <submittedName>
        <fullName evidence="2">Uncharacterized protein</fullName>
    </submittedName>
</protein>
<keyword evidence="3" id="KW-1185">Reference proteome</keyword>
<keyword evidence="1" id="KW-1133">Transmembrane helix</keyword>
<comment type="caution">
    <text evidence="2">The sequence shown here is derived from an EMBL/GenBank/DDBJ whole genome shotgun (WGS) entry which is preliminary data.</text>
</comment>
<gene>
    <name evidence="2" type="ORF">CONPUDRAFT_91066</name>
</gene>
<accession>A0A5M3MKM8</accession>
<name>A0A5M3MKM8_CONPW</name>
<proteinExistence type="predicted"/>
<keyword evidence="1" id="KW-0472">Membrane</keyword>
<sequence length="229" mass="26023">MFLYGIVTSQVIRYFGALRRINESLTFRILFISVFLVDTTYTVVTIYLVWFFAISHYGDPAVLSLPVWPLEIIPISLAWPAFVTQLYFIRRLWRLIPSKILVIFSSVLATSSLLLAAMLTARLFYHRVAMLTTRTGSLTIALLRARTGIIRVDYLIYRFTRGAIQTGLFAGIATLGGLVCFFCARDTSLDLLFGIPTGRVYTLVCAFCSYFYMRSLASSRLYYIQSSSE</sequence>
<evidence type="ECO:0000313" key="2">
    <source>
        <dbReference type="EMBL" id="EIW79772.1"/>
    </source>
</evidence>
<dbReference type="RefSeq" id="XP_007770119.1">
    <property type="nucleotide sequence ID" value="XM_007771929.1"/>
</dbReference>
<feature type="transmembrane region" description="Helical" evidence="1">
    <location>
        <begin position="101"/>
        <end position="125"/>
    </location>
</feature>